<reference evidence="2 3" key="1">
    <citation type="submission" date="2019-07" db="EMBL/GenBank/DDBJ databases">
        <title>Genomic Encyclopedia of Type Strains, Phase I: the one thousand microbial genomes (KMG-I) project.</title>
        <authorList>
            <person name="Kyrpides N."/>
        </authorList>
    </citation>
    <scope>NUCLEOTIDE SEQUENCE [LARGE SCALE GENOMIC DNA]</scope>
    <source>
        <strain evidence="2 3">DSM 13558</strain>
    </source>
</reference>
<dbReference type="GO" id="GO:0015234">
    <property type="term" value="F:thiamine transmembrane transporter activity"/>
    <property type="evidence" value="ECO:0007669"/>
    <property type="project" value="InterPro"/>
</dbReference>
<dbReference type="RefSeq" id="WP_019230256.1">
    <property type="nucleotide sequence ID" value="NZ_DAMBUX010000006.1"/>
</dbReference>
<accession>A0A562JKJ6</accession>
<dbReference type="Gene3D" id="1.10.1760.20">
    <property type="match status" value="1"/>
</dbReference>
<feature type="transmembrane region" description="Helical" evidence="1">
    <location>
        <begin position="42"/>
        <end position="61"/>
    </location>
</feature>
<keyword evidence="1" id="KW-0472">Membrane</keyword>
<keyword evidence="1" id="KW-0812">Transmembrane</keyword>
<gene>
    <name evidence="2" type="ORF">LY60_00447</name>
</gene>
<dbReference type="NCBIfam" id="TIGR02357">
    <property type="entry name" value="ECF_ThiT_YuaJ"/>
    <property type="match status" value="1"/>
</dbReference>
<comment type="caution">
    <text evidence="2">The sequence shown here is derived from an EMBL/GenBank/DDBJ whole genome shotgun (WGS) entry which is preliminary data.</text>
</comment>
<protein>
    <submittedName>
        <fullName evidence="2">Thiamine transporter</fullName>
    </submittedName>
</protein>
<dbReference type="InterPro" id="IPR012651">
    <property type="entry name" value="Thia_Transptr_ThiT"/>
</dbReference>
<dbReference type="AlphaFoldDB" id="A0A562JKJ6"/>
<feature type="transmembrane region" description="Helical" evidence="1">
    <location>
        <begin position="143"/>
        <end position="164"/>
    </location>
</feature>
<name>A0A562JKJ6_9FIRM</name>
<dbReference type="EMBL" id="VLKH01000001">
    <property type="protein sequence ID" value="TWH83832.1"/>
    <property type="molecule type" value="Genomic_DNA"/>
</dbReference>
<feature type="transmembrane region" description="Helical" evidence="1">
    <location>
        <begin position="92"/>
        <end position="109"/>
    </location>
</feature>
<feature type="transmembrane region" description="Helical" evidence="1">
    <location>
        <begin position="176"/>
        <end position="196"/>
    </location>
</feature>
<sequence>MSEEALQSFFESVPGQVLTVATIFLLLVLIMRSSKKKNDVSVLVKSAILMGVAFVLNQVTLFRMPQGGSITAFSMFALFLVGYLFGPRQGILAGMAYGLLDLVINPYVIHPIQIFMDYPLAFGAIGIGAILRETKQGMITGYLVGVLGRYLVTVVSGIIFWGMYAAEGFSAVSWSFFYNMTYMLPEAVATVAILLIPQVRQFFEKYKQE</sequence>
<proteinExistence type="predicted"/>
<keyword evidence="1" id="KW-1133">Transmembrane helix</keyword>
<evidence type="ECO:0000256" key="1">
    <source>
        <dbReference type="SAM" id="Phobius"/>
    </source>
</evidence>
<dbReference type="GO" id="GO:0005886">
    <property type="term" value="C:plasma membrane"/>
    <property type="evidence" value="ECO:0007669"/>
    <property type="project" value="InterPro"/>
</dbReference>
<feature type="transmembrane region" description="Helical" evidence="1">
    <location>
        <begin position="67"/>
        <end position="85"/>
    </location>
</feature>
<keyword evidence="3" id="KW-1185">Reference proteome</keyword>
<dbReference type="Proteomes" id="UP000315343">
    <property type="component" value="Unassembled WGS sequence"/>
</dbReference>
<feature type="transmembrane region" description="Helical" evidence="1">
    <location>
        <begin position="115"/>
        <end position="131"/>
    </location>
</feature>
<feature type="transmembrane region" description="Helical" evidence="1">
    <location>
        <begin position="12"/>
        <end position="30"/>
    </location>
</feature>
<dbReference type="Pfam" id="PF09515">
    <property type="entry name" value="Thia_YuaJ"/>
    <property type="match status" value="1"/>
</dbReference>
<evidence type="ECO:0000313" key="3">
    <source>
        <dbReference type="Proteomes" id="UP000315343"/>
    </source>
</evidence>
<evidence type="ECO:0000313" key="2">
    <source>
        <dbReference type="EMBL" id="TWH83832.1"/>
    </source>
</evidence>
<dbReference type="OrthoDB" id="9795813at2"/>
<organism evidence="2 3">
    <name type="scientific">Sedimentibacter saalensis</name>
    <dbReference type="NCBI Taxonomy" id="130788"/>
    <lineage>
        <taxon>Bacteria</taxon>
        <taxon>Bacillati</taxon>
        <taxon>Bacillota</taxon>
        <taxon>Tissierellia</taxon>
        <taxon>Sedimentibacter</taxon>
    </lineage>
</organism>